<comment type="subcellular location">
    <subcellularLocation>
        <location evidence="1">Cytoplasm</location>
    </subcellularLocation>
</comment>
<evidence type="ECO:0000256" key="3">
    <source>
        <dbReference type="ARBA" id="ARBA00022490"/>
    </source>
</evidence>
<dbReference type="Gene3D" id="2.30.30.40">
    <property type="entry name" value="SH3 Domains"/>
    <property type="match status" value="1"/>
</dbReference>
<dbReference type="RefSeq" id="WP_011522576.1">
    <property type="nucleotide sequence ID" value="NC_008009.1"/>
</dbReference>
<dbReference type="SUPFAM" id="SSF50341">
    <property type="entry name" value="CheW-like"/>
    <property type="match status" value="1"/>
</dbReference>
<dbReference type="eggNOG" id="COG0835">
    <property type="taxonomic scope" value="Bacteria"/>
</dbReference>
<dbReference type="CDD" id="cd00732">
    <property type="entry name" value="CheW"/>
    <property type="match status" value="1"/>
</dbReference>
<evidence type="ECO:0000259" key="5">
    <source>
        <dbReference type="PROSITE" id="PS50851"/>
    </source>
</evidence>
<dbReference type="InterPro" id="IPR002545">
    <property type="entry name" value="CheW-lke_dom"/>
</dbReference>
<dbReference type="STRING" id="204669.Acid345_1773"/>
<dbReference type="HOGENOM" id="CLU_048995_3_1_0"/>
<dbReference type="PANTHER" id="PTHR22617">
    <property type="entry name" value="CHEMOTAXIS SENSOR HISTIDINE KINASE-RELATED"/>
    <property type="match status" value="1"/>
</dbReference>
<organism evidence="6 7">
    <name type="scientific">Koribacter versatilis (strain Ellin345)</name>
    <dbReference type="NCBI Taxonomy" id="204669"/>
    <lineage>
        <taxon>Bacteria</taxon>
        <taxon>Pseudomonadati</taxon>
        <taxon>Acidobacteriota</taxon>
        <taxon>Terriglobia</taxon>
        <taxon>Terriglobales</taxon>
        <taxon>Candidatus Korobacteraceae</taxon>
        <taxon>Candidatus Korobacter</taxon>
    </lineage>
</organism>
<reference evidence="6 7" key="1">
    <citation type="journal article" date="2009" name="Appl. Environ. Microbiol.">
        <title>Three genomes from the phylum Acidobacteria provide insight into the lifestyles of these microorganisms in soils.</title>
        <authorList>
            <person name="Ward N.L."/>
            <person name="Challacombe J.F."/>
            <person name="Janssen P.H."/>
            <person name="Henrissat B."/>
            <person name="Coutinho P.M."/>
            <person name="Wu M."/>
            <person name="Xie G."/>
            <person name="Haft D.H."/>
            <person name="Sait M."/>
            <person name="Badger J."/>
            <person name="Barabote R.D."/>
            <person name="Bradley B."/>
            <person name="Brettin T.S."/>
            <person name="Brinkac L.M."/>
            <person name="Bruce D."/>
            <person name="Creasy T."/>
            <person name="Daugherty S.C."/>
            <person name="Davidsen T.M."/>
            <person name="DeBoy R.T."/>
            <person name="Detter J.C."/>
            <person name="Dodson R.J."/>
            <person name="Durkin A.S."/>
            <person name="Ganapathy A."/>
            <person name="Gwinn-Giglio M."/>
            <person name="Han C.S."/>
            <person name="Khouri H."/>
            <person name="Kiss H."/>
            <person name="Kothari S.P."/>
            <person name="Madupu R."/>
            <person name="Nelson K.E."/>
            <person name="Nelson W.C."/>
            <person name="Paulsen I."/>
            <person name="Penn K."/>
            <person name="Ren Q."/>
            <person name="Rosovitz M.J."/>
            <person name="Selengut J.D."/>
            <person name="Shrivastava S."/>
            <person name="Sullivan S.A."/>
            <person name="Tapia R."/>
            <person name="Thompson L.S."/>
            <person name="Watkins K.L."/>
            <person name="Yang Q."/>
            <person name="Yu C."/>
            <person name="Zafar N."/>
            <person name="Zhou L."/>
            <person name="Kuske C.R."/>
        </authorList>
    </citation>
    <scope>NUCLEOTIDE SEQUENCE [LARGE SCALE GENOMIC DNA]</scope>
    <source>
        <strain evidence="6 7">Ellin345</strain>
    </source>
</reference>
<dbReference type="GO" id="GO:0005829">
    <property type="term" value="C:cytosol"/>
    <property type="evidence" value="ECO:0007669"/>
    <property type="project" value="TreeGrafter"/>
</dbReference>
<feature type="domain" description="CheW-like" evidence="5">
    <location>
        <begin position="4"/>
        <end position="144"/>
    </location>
</feature>
<dbReference type="SMART" id="SM00260">
    <property type="entry name" value="CheW"/>
    <property type="match status" value="1"/>
</dbReference>
<evidence type="ECO:0000313" key="7">
    <source>
        <dbReference type="Proteomes" id="UP000002432"/>
    </source>
</evidence>
<evidence type="ECO:0000256" key="1">
    <source>
        <dbReference type="ARBA" id="ARBA00004496"/>
    </source>
</evidence>
<dbReference type="Pfam" id="PF01584">
    <property type="entry name" value="CheW"/>
    <property type="match status" value="1"/>
</dbReference>
<evidence type="ECO:0000256" key="4">
    <source>
        <dbReference type="ARBA" id="ARBA00022500"/>
    </source>
</evidence>
<dbReference type="PROSITE" id="PS50851">
    <property type="entry name" value="CHEW"/>
    <property type="match status" value="1"/>
</dbReference>
<keyword evidence="3" id="KW-0963">Cytoplasm</keyword>
<name>Q1IQS6_KORVE</name>
<sequence length="161" mass="17688">MPKDLHLVGFRVGRETFGVPINFVHEIVRVPDITAVPEAPDYIEGVINLRGKIVSVIDLRKRFGEKQVASDRKNRVMVVELDKKLVGLIVDSASEVLKLPEDQVENPPNVFEAGDLNYVTGVGKLKGRLIILIDLTKILQRGELKRIGDLAEEAADAAGVA</sequence>
<dbReference type="GO" id="GO:0006935">
    <property type="term" value="P:chemotaxis"/>
    <property type="evidence" value="ECO:0007669"/>
    <property type="project" value="UniProtKB-KW"/>
</dbReference>
<dbReference type="PANTHER" id="PTHR22617:SF23">
    <property type="entry name" value="CHEMOTAXIS PROTEIN CHEW"/>
    <property type="match status" value="1"/>
</dbReference>
<evidence type="ECO:0000313" key="6">
    <source>
        <dbReference type="EMBL" id="ABF40774.1"/>
    </source>
</evidence>
<dbReference type="InterPro" id="IPR036061">
    <property type="entry name" value="CheW-like_dom_sf"/>
</dbReference>
<protein>
    <recommendedName>
        <fullName evidence="2">Chemotaxis protein CheW</fullName>
    </recommendedName>
</protein>
<dbReference type="OrthoDB" id="9794382at2"/>
<keyword evidence="4" id="KW-0145">Chemotaxis</keyword>
<dbReference type="EnsemblBacteria" id="ABF40774">
    <property type="protein sequence ID" value="ABF40774"/>
    <property type="gene ID" value="Acid345_1773"/>
</dbReference>
<evidence type="ECO:0000256" key="2">
    <source>
        <dbReference type="ARBA" id="ARBA00021483"/>
    </source>
</evidence>
<keyword evidence="7" id="KW-1185">Reference proteome</keyword>
<dbReference type="Gene3D" id="2.40.50.180">
    <property type="entry name" value="CheA-289, Domain 4"/>
    <property type="match status" value="1"/>
</dbReference>
<dbReference type="EMBL" id="CP000360">
    <property type="protein sequence ID" value="ABF40774.1"/>
    <property type="molecule type" value="Genomic_DNA"/>
</dbReference>
<dbReference type="KEGG" id="aba:Acid345_1773"/>
<accession>Q1IQS6</accession>
<dbReference type="InterPro" id="IPR039315">
    <property type="entry name" value="CheW"/>
</dbReference>
<dbReference type="Proteomes" id="UP000002432">
    <property type="component" value="Chromosome"/>
</dbReference>
<proteinExistence type="predicted"/>
<dbReference type="GO" id="GO:0007165">
    <property type="term" value="P:signal transduction"/>
    <property type="evidence" value="ECO:0007669"/>
    <property type="project" value="InterPro"/>
</dbReference>
<dbReference type="AlphaFoldDB" id="Q1IQS6"/>
<dbReference type="FunFam" id="2.40.50.180:FF:000002">
    <property type="entry name" value="Chemotaxis protein CheW"/>
    <property type="match status" value="1"/>
</dbReference>
<gene>
    <name evidence="6" type="ordered locus">Acid345_1773</name>
</gene>